<gene>
    <name evidence="1" type="ORF">FN961_00545</name>
</gene>
<accession>A0A553JUM5</accession>
<sequence>MHLIMKTQFDNLRLNDEHEYSTNDRGGKKVVKIFKDGGLIAKRITIKCSVQYFGITGVEEFLTTE</sequence>
<dbReference type="AlphaFoldDB" id="A0A553JUM5"/>
<evidence type="ECO:0000313" key="1">
    <source>
        <dbReference type="EMBL" id="TRY16155.1"/>
    </source>
</evidence>
<comment type="caution">
    <text evidence="1">The sequence shown here is derived from an EMBL/GenBank/DDBJ whole genome shotgun (WGS) entry which is preliminary data.</text>
</comment>
<organism evidence="1 2">
    <name type="scientific">Shewanella hanedai</name>
    <name type="common">Alteromonas hanedai</name>
    <dbReference type="NCBI Taxonomy" id="25"/>
    <lineage>
        <taxon>Bacteria</taxon>
        <taxon>Pseudomonadati</taxon>
        <taxon>Pseudomonadota</taxon>
        <taxon>Gammaproteobacteria</taxon>
        <taxon>Alteromonadales</taxon>
        <taxon>Shewanellaceae</taxon>
        <taxon>Shewanella</taxon>
    </lineage>
</organism>
<proteinExistence type="predicted"/>
<dbReference type="Proteomes" id="UP000318126">
    <property type="component" value="Unassembled WGS sequence"/>
</dbReference>
<dbReference type="RefSeq" id="WP_143562600.1">
    <property type="nucleotide sequence ID" value="NZ_BMPL01000001.1"/>
</dbReference>
<keyword evidence="2" id="KW-1185">Reference proteome</keyword>
<reference evidence="2" key="1">
    <citation type="submission" date="2019-07" db="EMBL/GenBank/DDBJ databases">
        <title>Shewanella sp. YLB-08 draft genomic sequence.</title>
        <authorList>
            <person name="Yu L."/>
        </authorList>
    </citation>
    <scope>NUCLEOTIDE SEQUENCE [LARGE SCALE GENOMIC DNA]</scope>
    <source>
        <strain evidence="2">JCM 20706</strain>
    </source>
</reference>
<name>A0A553JUM5_SHEHA</name>
<dbReference type="OrthoDB" id="6228373at2"/>
<evidence type="ECO:0000313" key="2">
    <source>
        <dbReference type="Proteomes" id="UP000318126"/>
    </source>
</evidence>
<protein>
    <submittedName>
        <fullName evidence="1">Uncharacterized protein</fullName>
    </submittedName>
</protein>
<dbReference type="EMBL" id="VKGK01000001">
    <property type="protein sequence ID" value="TRY16155.1"/>
    <property type="molecule type" value="Genomic_DNA"/>
</dbReference>